<dbReference type="RefSeq" id="WP_055185646.1">
    <property type="nucleotide sequence ID" value="NZ_CYXN01000005.1"/>
</dbReference>
<name>A0A173SIB6_9FIRM</name>
<dbReference type="EMBL" id="CYXN01000005">
    <property type="protein sequence ID" value="CUM90162.1"/>
    <property type="molecule type" value="Genomic_DNA"/>
</dbReference>
<reference evidence="2 3" key="1">
    <citation type="submission" date="2015-09" db="EMBL/GenBank/DDBJ databases">
        <authorList>
            <consortium name="Pathogen Informatics"/>
        </authorList>
    </citation>
    <scope>NUCLEOTIDE SEQUENCE [LARGE SCALE GENOMIC DNA]</scope>
    <source>
        <strain evidence="2 3">2789STDY5834970</strain>
    </source>
</reference>
<protein>
    <submittedName>
        <fullName evidence="2">Uncharacterized protein</fullName>
    </submittedName>
</protein>
<gene>
    <name evidence="2" type="ORF">ERS852582_01062</name>
</gene>
<dbReference type="Proteomes" id="UP000095649">
    <property type="component" value="Unassembled WGS sequence"/>
</dbReference>
<organism evidence="2 3">
    <name type="scientific">Faecalibacterium prausnitzii</name>
    <dbReference type="NCBI Taxonomy" id="853"/>
    <lineage>
        <taxon>Bacteria</taxon>
        <taxon>Bacillati</taxon>
        <taxon>Bacillota</taxon>
        <taxon>Clostridia</taxon>
        <taxon>Eubacteriales</taxon>
        <taxon>Oscillospiraceae</taxon>
        <taxon>Faecalibacterium</taxon>
    </lineage>
</organism>
<dbReference type="OrthoDB" id="9795921at2"/>
<proteinExistence type="predicted"/>
<accession>A0A173SIB6</accession>
<sequence>MNDFGPKRPMPEDALCESTDTVKAKRGRPKKKPDYDREKEIEALQQKVIDLFGEPFDDRVERSEAAPSIREIAKALDTTPLTVRKMLITAGYYSTKHSREVQELYEQGCTIQEIMEQTGLKRASVHGYLPYTKGNYNLPELPLNAERRRVYRRRIAVCERLMQEINSPNAEECLWDAIVAFAGYPFVTEKGLPLKYTVEGGEIFFNRKEKSVTRATVMRAFHQARTIQESEGCVSGPKKLGTFGASYLYPVFLRIGVCSKKSEIF</sequence>
<evidence type="ECO:0000256" key="1">
    <source>
        <dbReference type="SAM" id="MobiDB-lite"/>
    </source>
</evidence>
<feature type="region of interest" description="Disordered" evidence="1">
    <location>
        <begin position="1"/>
        <end position="38"/>
    </location>
</feature>
<evidence type="ECO:0000313" key="3">
    <source>
        <dbReference type="Proteomes" id="UP000095649"/>
    </source>
</evidence>
<evidence type="ECO:0000313" key="2">
    <source>
        <dbReference type="EMBL" id="CUM90162.1"/>
    </source>
</evidence>
<dbReference type="AlphaFoldDB" id="A0A173SIB6"/>
<feature type="compositionally biased region" description="Basic and acidic residues" evidence="1">
    <location>
        <begin position="1"/>
        <end position="11"/>
    </location>
</feature>